<dbReference type="PANTHER" id="PTHR24320">
    <property type="entry name" value="RETINOL DEHYDROGENASE"/>
    <property type="match status" value="1"/>
</dbReference>
<dbReference type="EMBL" id="JARJCM010000087">
    <property type="protein sequence ID" value="KAJ7030820.1"/>
    <property type="molecule type" value="Genomic_DNA"/>
</dbReference>
<proteinExistence type="inferred from homology"/>
<dbReference type="GO" id="GO:0016491">
    <property type="term" value="F:oxidoreductase activity"/>
    <property type="evidence" value="ECO:0007669"/>
    <property type="project" value="UniProtKB-KW"/>
</dbReference>
<name>A0AAD6SQV5_9AGAR</name>
<comment type="similarity">
    <text evidence="1">Belongs to the short-chain dehydrogenases/reductases (SDR) family.</text>
</comment>
<dbReference type="Proteomes" id="UP001218188">
    <property type="component" value="Unassembled WGS sequence"/>
</dbReference>
<evidence type="ECO:0000313" key="3">
    <source>
        <dbReference type="EMBL" id="KAJ7030820.1"/>
    </source>
</evidence>
<comment type="caution">
    <text evidence="3">The sequence shown here is derived from an EMBL/GenBank/DDBJ whole genome shotgun (WGS) entry which is preliminary data.</text>
</comment>
<accession>A0AAD6SQV5</accession>
<protein>
    <submittedName>
        <fullName evidence="3">Uncharacterized protein</fullName>
    </submittedName>
</protein>
<dbReference type="Pfam" id="PF00106">
    <property type="entry name" value="adh_short"/>
    <property type="match status" value="1"/>
</dbReference>
<gene>
    <name evidence="3" type="ORF">C8F04DRAFT_1365378</name>
</gene>
<evidence type="ECO:0000256" key="1">
    <source>
        <dbReference type="ARBA" id="ARBA00006484"/>
    </source>
</evidence>
<dbReference type="InterPro" id="IPR002347">
    <property type="entry name" value="SDR_fam"/>
</dbReference>
<dbReference type="InterPro" id="IPR036291">
    <property type="entry name" value="NAD(P)-bd_dom_sf"/>
</dbReference>
<reference evidence="3" key="1">
    <citation type="submission" date="2023-03" db="EMBL/GenBank/DDBJ databases">
        <title>Massive genome expansion in bonnet fungi (Mycena s.s.) driven by repeated elements and novel gene families across ecological guilds.</title>
        <authorList>
            <consortium name="Lawrence Berkeley National Laboratory"/>
            <person name="Harder C.B."/>
            <person name="Miyauchi S."/>
            <person name="Viragh M."/>
            <person name="Kuo A."/>
            <person name="Thoen E."/>
            <person name="Andreopoulos B."/>
            <person name="Lu D."/>
            <person name="Skrede I."/>
            <person name="Drula E."/>
            <person name="Henrissat B."/>
            <person name="Morin E."/>
            <person name="Kohler A."/>
            <person name="Barry K."/>
            <person name="LaButti K."/>
            <person name="Morin E."/>
            <person name="Salamov A."/>
            <person name="Lipzen A."/>
            <person name="Mereny Z."/>
            <person name="Hegedus B."/>
            <person name="Baldrian P."/>
            <person name="Stursova M."/>
            <person name="Weitz H."/>
            <person name="Taylor A."/>
            <person name="Grigoriev I.V."/>
            <person name="Nagy L.G."/>
            <person name="Martin F."/>
            <person name="Kauserud H."/>
        </authorList>
    </citation>
    <scope>NUCLEOTIDE SEQUENCE</scope>
    <source>
        <strain evidence="3">CBHHK200</strain>
    </source>
</reference>
<dbReference type="SUPFAM" id="SSF51735">
    <property type="entry name" value="NAD(P)-binding Rossmann-fold domains"/>
    <property type="match status" value="2"/>
</dbReference>
<sequence>MQIYWLTITLSTTHPVPPLLCPLIQFLQSIIFGQKSPVVCLSENLVDEIPQYLSLFHQAQLSARCSDLQIVADINTSAPSITVVFLECDLESLEYVKQAAEQFVSQSDRLDVLVCNAGAMNVPPALTKDGYEVYFGLNHLAHALFIKLLLPTLLRTAESPNANRPRSNVLVCNAGVMNVPPALTKDGYEVYFGLNQLAHALFIKLLLPTLLRTAETPNADTRVCVVRRARLDAELFRARTYEPARILKRSSSLNHTVEGLT</sequence>
<organism evidence="3 4">
    <name type="scientific">Mycena alexandri</name>
    <dbReference type="NCBI Taxonomy" id="1745969"/>
    <lineage>
        <taxon>Eukaryota</taxon>
        <taxon>Fungi</taxon>
        <taxon>Dikarya</taxon>
        <taxon>Basidiomycota</taxon>
        <taxon>Agaricomycotina</taxon>
        <taxon>Agaricomycetes</taxon>
        <taxon>Agaricomycetidae</taxon>
        <taxon>Agaricales</taxon>
        <taxon>Marasmiineae</taxon>
        <taxon>Mycenaceae</taxon>
        <taxon>Mycena</taxon>
    </lineage>
</organism>
<evidence type="ECO:0000313" key="4">
    <source>
        <dbReference type="Proteomes" id="UP001218188"/>
    </source>
</evidence>
<keyword evidence="4" id="KW-1185">Reference proteome</keyword>
<dbReference type="Gene3D" id="3.40.50.720">
    <property type="entry name" value="NAD(P)-binding Rossmann-like Domain"/>
    <property type="match status" value="2"/>
</dbReference>
<keyword evidence="2" id="KW-0560">Oxidoreductase</keyword>
<dbReference type="AlphaFoldDB" id="A0AAD6SQV5"/>
<dbReference type="PANTHER" id="PTHR24320:SF154">
    <property type="entry name" value="OXIDOREDUCTASE, SHORT-CHAIN DEHYDROGENASE_REDUCTASE FAMILY (AFU_ORTHOLOGUE AFUA_2G04560)"/>
    <property type="match status" value="1"/>
</dbReference>
<evidence type="ECO:0000256" key="2">
    <source>
        <dbReference type="ARBA" id="ARBA00023002"/>
    </source>
</evidence>